<dbReference type="OrthoDB" id="3185716at2"/>
<dbReference type="STRING" id="1393034.HMPREF3192_00477"/>
<dbReference type="EMBL" id="LSCR01000006">
    <property type="protein sequence ID" value="KXB35112.1"/>
    <property type="molecule type" value="Genomic_DNA"/>
</dbReference>
<feature type="domain" description="CobQ/CobB/MinD/ParA nucleotide binding" evidence="4">
    <location>
        <begin position="175"/>
        <end position="301"/>
    </location>
</feature>
<dbReference type="PANTHER" id="PTHR43384:SF6">
    <property type="entry name" value="SEPTUM SITE-DETERMINING PROTEIN MIND HOMOLOG, CHLOROPLASTIC"/>
    <property type="match status" value="1"/>
</dbReference>
<dbReference type="GO" id="GO:0051782">
    <property type="term" value="P:negative regulation of cell division"/>
    <property type="evidence" value="ECO:0007669"/>
    <property type="project" value="TreeGrafter"/>
</dbReference>
<evidence type="ECO:0000313" key="5">
    <source>
        <dbReference type="EMBL" id="KXB35112.1"/>
    </source>
</evidence>
<sequence length="441" mass="47366">MANIWYICSDVQYSEALVRSMRGIHPEATFILEPDAGRVRSCLKEHEPHRASVLIGPSLDEVTPINAASALVQDGYADEVVLVLANPSGSLRSRAARARISRVHTLEAFTAFAQGAAQKSSALKLGDLDEPEGLSRPGELPSSDGLAKVEGLPSLENLSKNAMHVTRKKDCAPIIVVASGRGGVGKTSLTAAMATHASLWGMRVALVDLDLGTGNLASLFGVKSGDLARFSQQPFDETVLQAATKISDQIQLWGPCEKPEFAETVTPMANDLLISLSNGYDLVLVDTSTFWSESVALAAQLCDRLVLVADDVSAEVGSLSRCAALAVRLGVARTRIIRVTNKYDVAKPHEAYVYRADVGLEAARLLRAADGGAELRELLHSGHLQELIELDNPFSTSTKICIAKILSELGCLPDHPEAQKALDTKFPTKQKGFFARMREVS</sequence>
<organism evidence="5 6">
    <name type="scientific">Atopobium deltae</name>
    <dbReference type="NCBI Taxonomy" id="1393034"/>
    <lineage>
        <taxon>Bacteria</taxon>
        <taxon>Bacillati</taxon>
        <taxon>Actinomycetota</taxon>
        <taxon>Coriobacteriia</taxon>
        <taxon>Coriobacteriales</taxon>
        <taxon>Atopobiaceae</taxon>
        <taxon>Atopobium</taxon>
    </lineage>
</organism>
<dbReference type="SUPFAM" id="SSF52540">
    <property type="entry name" value="P-loop containing nucleoside triphosphate hydrolases"/>
    <property type="match status" value="1"/>
</dbReference>
<evidence type="ECO:0000256" key="1">
    <source>
        <dbReference type="ARBA" id="ARBA00022741"/>
    </source>
</evidence>
<feature type="region of interest" description="Disordered" evidence="3">
    <location>
        <begin position="127"/>
        <end position="146"/>
    </location>
</feature>
<dbReference type="GO" id="GO:0005829">
    <property type="term" value="C:cytosol"/>
    <property type="evidence" value="ECO:0007669"/>
    <property type="project" value="TreeGrafter"/>
</dbReference>
<keyword evidence="2" id="KW-0067">ATP-binding</keyword>
<keyword evidence="1" id="KW-0547">Nucleotide-binding</keyword>
<keyword evidence="6" id="KW-1185">Reference proteome</keyword>
<evidence type="ECO:0000256" key="3">
    <source>
        <dbReference type="SAM" id="MobiDB-lite"/>
    </source>
</evidence>
<dbReference type="PANTHER" id="PTHR43384">
    <property type="entry name" value="SEPTUM SITE-DETERMINING PROTEIN MIND HOMOLOG, CHLOROPLASTIC-RELATED"/>
    <property type="match status" value="1"/>
</dbReference>
<name>A0A133XVZ7_9ACTN</name>
<comment type="caution">
    <text evidence="5">The sequence shown here is derived from an EMBL/GenBank/DDBJ whole genome shotgun (WGS) entry which is preliminary data.</text>
</comment>
<dbReference type="InterPro" id="IPR027417">
    <property type="entry name" value="P-loop_NTPase"/>
</dbReference>
<evidence type="ECO:0000256" key="2">
    <source>
        <dbReference type="ARBA" id="ARBA00022840"/>
    </source>
</evidence>
<proteinExistence type="predicted"/>
<gene>
    <name evidence="5" type="ORF">HMPREF3192_00477</name>
</gene>
<dbReference type="GO" id="GO:0005524">
    <property type="term" value="F:ATP binding"/>
    <property type="evidence" value="ECO:0007669"/>
    <property type="project" value="UniProtKB-KW"/>
</dbReference>
<dbReference type="AlphaFoldDB" id="A0A133XVZ7"/>
<dbReference type="RefSeq" id="WP_066304914.1">
    <property type="nucleotide sequence ID" value="NZ_KQ959487.1"/>
</dbReference>
<dbReference type="GO" id="GO:0016887">
    <property type="term" value="F:ATP hydrolysis activity"/>
    <property type="evidence" value="ECO:0007669"/>
    <property type="project" value="TreeGrafter"/>
</dbReference>
<dbReference type="Proteomes" id="UP000070675">
    <property type="component" value="Unassembled WGS sequence"/>
</dbReference>
<dbReference type="Gene3D" id="3.40.50.300">
    <property type="entry name" value="P-loop containing nucleotide triphosphate hydrolases"/>
    <property type="match status" value="1"/>
</dbReference>
<dbReference type="PATRIC" id="fig|1393034.3.peg.458"/>
<dbReference type="GO" id="GO:0009898">
    <property type="term" value="C:cytoplasmic side of plasma membrane"/>
    <property type="evidence" value="ECO:0007669"/>
    <property type="project" value="TreeGrafter"/>
</dbReference>
<dbReference type="InterPro" id="IPR050625">
    <property type="entry name" value="ParA/MinD_ATPase"/>
</dbReference>
<dbReference type="InterPro" id="IPR002586">
    <property type="entry name" value="CobQ/CobB/MinD/ParA_Nub-bd_dom"/>
</dbReference>
<reference evidence="6" key="1">
    <citation type="submission" date="2016-01" db="EMBL/GenBank/DDBJ databases">
        <authorList>
            <person name="Mitreva M."/>
            <person name="Pepin K.H."/>
            <person name="Mihindukulasuriya K.A."/>
            <person name="Fulton R."/>
            <person name="Fronick C."/>
            <person name="O'Laughlin M."/>
            <person name="Miner T."/>
            <person name="Herter B."/>
            <person name="Rosa B.A."/>
            <person name="Cordes M."/>
            <person name="Tomlinson C."/>
            <person name="Wollam A."/>
            <person name="Palsikar V.B."/>
            <person name="Mardis E.R."/>
            <person name="Wilson R.K."/>
        </authorList>
    </citation>
    <scope>NUCLEOTIDE SEQUENCE [LARGE SCALE GENOMIC DNA]</scope>
    <source>
        <strain evidence="6">DNF00019</strain>
    </source>
</reference>
<protein>
    <recommendedName>
        <fullName evidence="4">CobQ/CobB/MinD/ParA nucleotide binding domain-containing protein</fullName>
    </recommendedName>
</protein>
<accession>A0A133XVZ7</accession>
<dbReference type="Pfam" id="PF01656">
    <property type="entry name" value="CbiA"/>
    <property type="match status" value="1"/>
</dbReference>
<evidence type="ECO:0000313" key="6">
    <source>
        <dbReference type="Proteomes" id="UP000070675"/>
    </source>
</evidence>
<evidence type="ECO:0000259" key="4">
    <source>
        <dbReference type="Pfam" id="PF01656"/>
    </source>
</evidence>